<dbReference type="Proteomes" id="UP000756346">
    <property type="component" value="Unassembled WGS sequence"/>
</dbReference>
<name>A0A9P8XXC7_9PEZI</name>
<dbReference type="GO" id="GO:0005634">
    <property type="term" value="C:nucleus"/>
    <property type="evidence" value="ECO:0007669"/>
    <property type="project" value="TreeGrafter"/>
</dbReference>
<evidence type="ECO:0000313" key="2">
    <source>
        <dbReference type="Proteomes" id="UP000756346"/>
    </source>
</evidence>
<sequence length="230" mass="25682">MSNIHIGFIDTWKLAHNVPISQRIKAPKFSFENLARILSRDRPVKEKHLAGSVAFPATRRSNWPKHMKDAASMGYAMKIMERVLKEKSPPKHFNTKTAGGYSSMYDAIYNFATTSADDSTEDNAPSYVSSRNGEQGVDEGLHVEMLTTVIDHKPGIMVLATGDGAEAEFSQGFKSYAIRAMKLGWDIEVCAWRKTISSAWSESAFLAEWGDQIRIIHLDPFLDELVAEIA</sequence>
<protein>
    <recommendedName>
        <fullName evidence="3">NYN domain-containing protein</fullName>
    </recommendedName>
</protein>
<organism evidence="1 2">
    <name type="scientific">Microdochium trichocladiopsis</name>
    <dbReference type="NCBI Taxonomy" id="1682393"/>
    <lineage>
        <taxon>Eukaryota</taxon>
        <taxon>Fungi</taxon>
        <taxon>Dikarya</taxon>
        <taxon>Ascomycota</taxon>
        <taxon>Pezizomycotina</taxon>
        <taxon>Sordariomycetes</taxon>
        <taxon>Xylariomycetidae</taxon>
        <taxon>Xylariales</taxon>
        <taxon>Microdochiaceae</taxon>
        <taxon>Microdochium</taxon>
    </lineage>
</organism>
<dbReference type="EMBL" id="JAGTJQ010000011">
    <property type="protein sequence ID" value="KAH7018193.1"/>
    <property type="molecule type" value="Genomic_DNA"/>
</dbReference>
<dbReference type="GO" id="GO:0006606">
    <property type="term" value="P:protein import into nucleus"/>
    <property type="evidence" value="ECO:0007669"/>
    <property type="project" value="TreeGrafter"/>
</dbReference>
<dbReference type="AlphaFoldDB" id="A0A9P8XXC7"/>
<dbReference type="RefSeq" id="XP_046006460.1">
    <property type="nucleotide sequence ID" value="XM_046159588.1"/>
</dbReference>
<keyword evidence="2" id="KW-1185">Reference proteome</keyword>
<reference evidence="1" key="1">
    <citation type="journal article" date="2021" name="Nat. Commun.">
        <title>Genetic determinants of endophytism in the Arabidopsis root mycobiome.</title>
        <authorList>
            <person name="Mesny F."/>
            <person name="Miyauchi S."/>
            <person name="Thiergart T."/>
            <person name="Pickel B."/>
            <person name="Atanasova L."/>
            <person name="Karlsson M."/>
            <person name="Huettel B."/>
            <person name="Barry K.W."/>
            <person name="Haridas S."/>
            <person name="Chen C."/>
            <person name="Bauer D."/>
            <person name="Andreopoulos W."/>
            <person name="Pangilinan J."/>
            <person name="LaButti K."/>
            <person name="Riley R."/>
            <person name="Lipzen A."/>
            <person name="Clum A."/>
            <person name="Drula E."/>
            <person name="Henrissat B."/>
            <person name="Kohler A."/>
            <person name="Grigoriev I.V."/>
            <person name="Martin F.M."/>
            <person name="Hacquard S."/>
        </authorList>
    </citation>
    <scope>NUCLEOTIDE SEQUENCE</scope>
    <source>
        <strain evidence="1">MPI-CAGE-CH-0230</strain>
    </source>
</reference>
<dbReference type="PANTHER" id="PTHR15837:SF5">
    <property type="entry name" value="NYN DOMAIN-CONTAINING PROTEIN"/>
    <property type="match status" value="1"/>
</dbReference>
<accession>A0A9P8XXC7</accession>
<dbReference type="PANTHER" id="PTHR15837">
    <property type="entry name" value="RAN GUANINE NUCLEOTIDE RELEASE FACTOR"/>
    <property type="match status" value="1"/>
</dbReference>
<dbReference type="GO" id="GO:0031267">
    <property type="term" value="F:small GTPase binding"/>
    <property type="evidence" value="ECO:0007669"/>
    <property type="project" value="TreeGrafter"/>
</dbReference>
<comment type="caution">
    <text evidence="1">The sequence shown here is derived from an EMBL/GenBank/DDBJ whole genome shotgun (WGS) entry which is preliminary data.</text>
</comment>
<dbReference type="GeneID" id="70189134"/>
<evidence type="ECO:0000313" key="1">
    <source>
        <dbReference type="EMBL" id="KAH7018193.1"/>
    </source>
</evidence>
<dbReference type="InterPro" id="IPR007681">
    <property type="entry name" value="Mog1"/>
</dbReference>
<dbReference type="OrthoDB" id="5590473at2759"/>
<dbReference type="GO" id="GO:0005085">
    <property type="term" value="F:guanyl-nucleotide exchange factor activity"/>
    <property type="evidence" value="ECO:0007669"/>
    <property type="project" value="TreeGrafter"/>
</dbReference>
<gene>
    <name evidence="1" type="ORF">B0I36DRAFT_368234</name>
</gene>
<proteinExistence type="predicted"/>
<dbReference type="Gene3D" id="3.40.50.1010">
    <property type="entry name" value="5'-nuclease"/>
    <property type="match status" value="1"/>
</dbReference>
<dbReference type="CDD" id="cd18724">
    <property type="entry name" value="PIN_LabA-like"/>
    <property type="match status" value="1"/>
</dbReference>
<evidence type="ECO:0008006" key="3">
    <source>
        <dbReference type="Google" id="ProtNLM"/>
    </source>
</evidence>